<dbReference type="AlphaFoldDB" id="A0A011P719"/>
<evidence type="ECO:0000313" key="2">
    <source>
        <dbReference type="Proteomes" id="UP000022141"/>
    </source>
</evidence>
<gene>
    <name evidence="1" type="ORF">AW11_00626</name>
</gene>
<comment type="caution">
    <text evidence="1">The sequence shown here is derived from an EMBL/GenBank/DDBJ whole genome shotgun (WGS) entry which is preliminary data.</text>
</comment>
<proteinExistence type="predicted"/>
<name>A0A011P719_ACCRE</name>
<evidence type="ECO:0000313" key="1">
    <source>
        <dbReference type="EMBL" id="EXI90768.1"/>
    </source>
</evidence>
<accession>A0A011P719</accession>
<protein>
    <submittedName>
        <fullName evidence="1">Uncharacterized protein</fullName>
    </submittedName>
</protein>
<keyword evidence="2" id="KW-1185">Reference proteome</keyword>
<sequence length="29" mass="3262">MAAFVRRRSISREGALVVFCILNETFGDC</sequence>
<dbReference type="EMBL" id="JEMY01000004">
    <property type="protein sequence ID" value="EXI90768.1"/>
    <property type="molecule type" value="Genomic_DNA"/>
</dbReference>
<organism evidence="1 2">
    <name type="scientific">Accumulibacter regalis</name>
    <dbReference type="NCBI Taxonomy" id="522306"/>
    <lineage>
        <taxon>Bacteria</taxon>
        <taxon>Pseudomonadati</taxon>
        <taxon>Pseudomonadota</taxon>
        <taxon>Betaproteobacteria</taxon>
        <taxon>Candidatus Accumulibacter</taxon>
    </lineage>
</organism>
<dbReference type="Proteomes" id="UP000022141">
    <property type="component" value="Unassembled WGS sequence"/>
</dbReference>
<reference evidence="1" key="1">
    <citation type="submission" date="2014-02" db="EMBL/GenBank/DDBJ databases">
        <title>Expanding our view of genomic diversity in Candidatus Accumulibacter clades.</title>
        <authorList>
            <person name="Skennerton C.T."/>
            <person name="Barr J.J."/>
            <person name="Slater F.R."/>
            <person name="Bond P.L."/>
            <person name="Tyson G.W."/>
        </authorList>
    </citation>
    <scope>NUCLEOTIDE SEQUENCE [LARGE SCALE GENOMIC DNA]</scope>
</reference>